<dbReference type="Proteomes" id="UP001314170">
    <property type="component" value="Unassembled WGS sequence"/>
</dbReference>
<keyword evidence="2" id="KW-1185">Reference proteome</keyword>
<evidence type="ECO:0000313" key="2">
    <source>
        <dbReference type="Proteomes" id="UP001314170"/>
    </source>
</evidence>
<feature type="non-terminal residue" evidence="1">
    <location>
        <position position="1"/>
    </location>
</feature>
<organism evidence="1 2">
    <name type="scientific">Dovyalis caffra</name>
    <dbReference type="NCBI Taxonomy" id="77055"/>
    <lineage>
        <taxon>Eukaryota</taxon>
        <taxon>Viridiplantae</taxon>
        <taxon>Streptophyta</taxon>
        <taxon>Embryophyta</taxon>
        <taxon>Tracheophyta</taxon>
        <taxon>Spermatophyta</taxon>
        <taxon>Magnoliopsida</taxon>
        <taxon>eudicotyledons</taxon>
        <taxon>Gunneridae</taxon>
        <taxon>Pentapetalae</taxon>
        <taxon>rosids</taxon>
        <taxon>fabids</taxon>
        <taxon>Malpighiales</taxon>
        <taxon>Salicaceae</taxon>
        <taxon>Flacourtieae</taxon>
        <taxon>Dovyalis</taxon>
    </lineage>
</organism>
<gene>
    <name evidence="1" type="ORF">DCAF_LOCUS15662</name>
</gene>
<evidence type="ECO:0000313" key="1">
    <source>
        <dbReference type="EMBL" id="CAK7340578.1"/>
    </source>
</evidence>
<dbReference type="AlphaFoldDB" id="A0AAV1RX17"/>
<sequence>IAARYVSKDSNSVFGRLKLSCTKNDKKKSERFDRALSLSLNFESDWHNAVRKGRLRRRCHHNSNHRE</sequence>
<name>A0AAV1RX17_9ROSI</name>
<accession>A0AAV1RX17</accession>
<protein>
    <submittedName>
        <fullName evidence="1">Uncharacterized protein</fullName>
    </submittedName>
</protein>
<comment type="caution">
    <text evidence="1">The sequence shown here is derived from an EMBL/GenBank/DDBJ whole genome shotgun (WGS) entry which is preliminary data.</text>
</comment>
<proteinExistence type="predicted"/>
<reference evidence="1 2" key="1">
    <citation type="submission" date="2024-01" db="EMBL/GenBank/DDBJ databases">
        <authorList>
            <person name="Waweru B."/>
        </authorList>
    </citation>
    <scope>NUCLEOTIDE SEQUENCE [LARGE SCALE GENOMIC DNA]</scope>
</reference>
<dbReference type="EMBL" id="CAWUPB010001160">
    <property type="protein sequence ID" value="CAK7340578.1"/>
    <property type="molecule type" value="Genomic_DNA"/>
</dbReference>